<dbReference type="Proteomes" id="UP000000644">
    <property type="component" value="Chromosome"/>
</dbReference>
<name>A1VIK4_POLNA</name>
<sequence>MPITPAAPTETGPIVVAPPAAAPVAVALDTAVWLLNAAPLPELAAADIVAVDPPVAVETAAFELVAVATPAASRTANARILFFMIFRLTY</sequence>
<dbReference type="KEGG" id="pna:Pnap_0157"/>
<dbReference type="EMBL" id="CP000529">
    <property type="protein sequence ID" value="ABM35482.1"/>
    <property type="molecule type" value="Genomic_DNA"/>
</dbReference>
<gene>
    <name evidence="1" type="ordered locus">Pnap_0157</name>
</gene>
<dbReference type="HOGENOM" id="CLU_2438277_0_0_4"/>
<reference evidence="2" key="1">
    <citation type="journal article" date="2009" name="Environ. Microbiol.">
        <title>The genome of Polaromonas naphthalenivorans strain CJ2, isolated from coal tar-contaminated sediment, reveals physiological and metabolic versatility and evolution through extensive horizontal gene transfer.</title>
        <authorList>
            <person name="Yagi J.M."/>
            <person name="Sims D."/>
            <person name="Brettin T."/>
            <person name="Bruce D."/>
            <person name="Madsen E.L."/>
        </authorList>
    </citation>
    <scope>NUCLEOTIDE SEQUENCE [LARGE SCALE GENOMIC DNA]</scope>
    <source>
        <strain evidence="2">CJ2</strain>
    </source>
</reference>
<keyword evidence="2" id="KW-1185">Reference proteome</keyword>
<evidence type="ECO:0000313" key="2">
    <source>
        <dbReference type="Proteomes" id="UP000000644"/>
    </source>
</evidence>
<dbReference type="STRING" id="365044.Pnap_0157"/>
<evidence type="ECO:0000313" key="1">
    <source>
        <dbReference type="EMBL" id="ABM35482.1"/>
    </source>
</evidence>
<proteinExistence type="predicted"/>
<protein>
    <submittedName>
        <fullName evidence="1">Uncharacterized protein</fullName>
    </submittedName>
</protein>
<organism evidence="1 2">
    <name type="scientific">Polaromonas naphthalenivorans (strain CJ2)</name>
    <dbReference type="NCBI Taxonomy" id="365044"/>
    <lineage>
        <taxon>Bacteria</taxon>
        <taxon>Pseudomonadati</taxon>
        <taxon>Pseudomonadota</taxon>
        <taxon>Betaproteobacteria</taxon>
        <taxon>Burkholderiales</taxon>
        <taxon>Comamonadaceae</taxon>
        <taxon>Polaromonas</taxon>
    </lineage>
</organism>
<accession>A1VIK4</accession>
<dbReference type="AlphaFoldDB" id="A1VIK4"/>